<accession>A0A0K0FEX5</accession>
<dbReference type="AlphaFoldDB" id="A0A0K0FEX5"/>
<evidence type="ECO:0000313" key="4">
    <source>
        <dbReference type="Proteomes" id="UP000035680"/>
    </source>
</evidence>
<sequence length="379" mass="42856">MYKFYNNNFIIFIIFSIYLFQCYGLENNVENDDSPLLNLVQNDLLSKNSINRDFLVRSLSDNDENKYLRKRQAEKKDLKDIKKTAIKTKSKTKLQKKTTRRLHPQPPKSSSDKPQKEKSSKLKTITRKTLPKATPTKKTTAKKTTTEKITPRTAQTEKTTILQTSTKKHSPTSSSESGTMSMTTTKPSCGSACHTTSRELFSEKNETSSQKPNTTENVSNSTSTTTTAITTISDKYAEQKSKLIQEINEARKIYHAQELIVDSELATTAQKLANESAEREQDVQNTDSNLGLLTYYSDIEDSDFGLSQWIAGSYNYNCDKLEDNPDWCDDFTQLIWASSKKIGCGISKSVENVIVVACLLYPKGNIKGEYQNNVFKKDN</sequence>
<dbReference type="InterPro" id="IPR035940">
    <property type="entry name" value="CAP_sf"/>
</dbReference>
<feature type="compositionally biased region" description="Basic and acidic residues" evidence="1">
    <location>
        <begin position="110"/>
        <end position="120"/>
    </location>
</feature>
<dbReference type="PANTHER" id="PTHR10334">
    <property type="entry name" value="CYSTEINE-RICH SECRETORY PROTEIN-RELATED"/>
    <property type="match status" value="1"/>
</dbReference>
<feature type="signal peptide" evidence="2">
    <location>
        <begin position="1"/>
        <end position="24"/>
    </location>
</feature>
<evidence type="ECO:0000259" key="3">
    <source>
        <dbReference type="SMART" id="SM00198"/>
    </source>
</evidence>
<dbReference type="SUPFAM" id="SSF55797">
    <property type="entry name" value="PR-1-like"/>
    <property type="match status" value="1"/>
</dbReference>
<dbReference type="SMART" id="SM00198">
    <property type="entry name" value="SCP"/>
    <property type="match status" value="1"/>
</dbReference>
<feature type="compositionally biased region" description="Low complexity" evidence="1">
    <location>
        <begin position="171"/>
        <end position="186"/>
    </location>
</feature>
<feature type="chain" id="PRO_5005329569" evidence="2">
    <location>
        <begin position="25"/>
        <end position="379"/>
    </location>
</feature>
<feature type="compositionally biased region" description="Basic and acidic residues" evidence="1">
    <location>
        <begin position="196"/>
        <end position="206"/>
    </location>
</feature>
<feature type="compositionally biased region" description="Polar residues" evidence="1">
    <location>
        <begin position="152"/>
        <end position="163"/>
    </location>
</feature>
<reference evidence="4" key="1">
    <citation type="submission" date="2014-07" db="EMBL/GenBank/DDBJ databases">
        <authorList>
            <person name="Martin A.A"/>
            <person name="De Silva N."/>
        </authorList>
    </citation>
    <scope>NUCLEOTIDE SEQUENCE</scope>
</reference>
<feature type="region of interest" description="Disordered" evidence="1">
    <location>
        <begin position="79"/>
        <end position="226"/>
    </location>
</feature>
<reference evidence="5" key="2">
    <citation type="submission" date="2015-08" db="UniProtKB">
        <authorList>
            <consortium name="WormBaseParasite"/>
        </authorList>
    </citation>
    <scope>IDENTIFICATION</scope>
</reference>
<feature type="compositionally biased region" description="Basic residues" evidence="1">
    <location>
        <begin position="84"/>
        <end position="103"/>
    </location>
</feature>
<evidence type="ECO:0000313" key="5">
    <source>
        <dbReference type="WBParaSite" id="SVE_0741400.1"/>
    </source>
</evidence>
<feature type="compositionally biased region" description="Low complexity" evidence="1">
    <location>
        <begin position="213"/>
        <end position="226"/>
    </location>
</feature>
<dbReference type="InterPro" id="IPR001283">
    <property type="entry name" value="CRISP-related"/>
</dbReference>
<proteinExistence type="predicted"/>
<feature type="domain" description="SCP" evidence="3">
    <location>
        <begin position="238"/>
        <end position="368"/>
    </location>
</feature>
<dbReference type="WBParaSite" id="SVE_0741400.1">
    <property type="protein sequence ID" value="SVE_0741400.1"/>
    <property type="gene ID" value="SVE_0741400"/>
</dbReference>
<evidence type="ECO:0000256" key="2">
    <source>
        <dbReference type="SAM" id="SignalP"/>
    </source>
</evidence>
<name>A0A0K0FEX5_STRVS</name>
<evidence type="ECO:0000256" key="1">
    <source>
        <dbReference type="SAM" id="MobiDB-lite"/>
    </source>
</evidence>
<keyword evidence="2" id="KW-0732">Signal</keyword>
<organism evidence="4 5">
    <name type="scientific">Strongyloides venezuelensis</name>
    <name type="common">Threadworm</name>
    <dbReference type="NCBI Taxonomy" id="75913"/>
    <lineage>
        <taxon>Eukaryota</taxon>
        <taxon>Metazoa</taxon>
        <taxon>Ecdysozoa</taxon>
        <taxon>Nematoda</taxon>
        <taxon>Chromadorea</taxon>
        <taxon>Rhabditida</taxon>
        <taxon>Tylenchina</taxon>
        <taxon>Panagrolaimomorpha</taxon>
        <taxon>Strongyloidoidea</taxon>
        <taxon>Strongyloididae</taxon>
        <taxon>Strongyloides</taxon>
    </lineage>
</organism>
<dbReference type="Pfam" id="PF00188">
    <property type="entry name" value="CAP"/>
    <property type="match status" value="1"/>
</dbReference>
<dbReference type="Gene3D" id="3.40.33.10">
    <property type="entry name" value="CAP"/>
    <property type="match status" value="1"/>
</dbReference>
<keyword evidence="4" id="KW-1185">Reference proteome</keyword>
<dbReference type="PRINTS" id="PR00837">
    <property type="entry name" value="V5TPXLIKE"/>
</dbReference>
<dbReference type="Proteomes" id="UP000035680">
    <property type="component" value="Unassembled WGS sequence"/>
</dbReference>
<protein>
    <submittedName>
        <fullName evidence="5">SCP domain-containing protein</fullName>
    </submittedName>
</protein>
<dbReference type="InterPro" id="IPR014044">
    <property type="entry name" value="CAP_dom"/>
</dbReference>